<proteinExistence type="predicted"/>
<name>A0A366MAI4_9EURY</name>
<gene>
    <name evidence="1" type="ORF">ALNOE001_11540</name>
</gene>
<protein>
    <submittedName>
        <fullName evidence="1">Uncharacterized protein</fullName>
    </submittedName>
</protein>
<keyword evidence="2" id="KW-1185">Reference proteome</keyword>
<dbReference type="Proteomes" id="UP000253099">
    <property type="component" value="Unassembled WGS sequence"/>
</dbReference>
<evidence type="ECO:0000313" key="1">
    <source>
        <dbReference type="EMBL" id="RBQ23037.1"/>
    </source>
</evidence>
<sequence>MEDPNESIELENDNFLIYKLEKDHHVTVAKPTNGLTMKHHAEEIQRLKEMKYRN</sequence>
<dbReference type="AlphaFoldDB" id="A0A366MAI4"/>
<evidence type="ECO:0000313" key="2">
    <source>
        <dbReference type="Proteomes" id="UP000253099"/>
    </source>
</evidence>
<accession>A0A366MAI4</accession>
<reference evidence="1 2" key="1">
    <citation type="submission" date="2018-06" db="EMBL/GenBank/DDBJ databases">
        <title>Genomic insight into two independent archaeal endosymbiosis events.</title>
        <authorList>
            <person name="Lind A.E."/>
            <person name="Lewis W.H."/>
            <person name="Spang A."/>
            <person name="Guy L."/>
            <person name="Embley M.T."/>
            <person name="Ettema T.J.G."/>
        </authorList>
    </citation>
    <scope>NUCLEOTIDE SEQUENCE [LARGE SCALE GENOMIC DNA]</scope>
    <source>
        <strain evidence="1">NOE</strain>
    </source>
</reference>
<dbReference type="EMBL" id="NIZT01000029">
    <property type="protein sequence ID" value="RBQ23037.1"/>
    <property type="molecule type" value="Genomic_DNA"/>
</dbReference>
<organism evidence="1 2">
    <name type="scientific">Candidatus Methanobinarius endosymbioticus</name>
    <dbReference type="NCBI Taxonomy" id="2006182"/>
    <lineage>
        <taxon>Archaea</taxon>
        <taxon>Methanobacteriati</taxon>
        <taxon>Methanobacteriota</taxon>
        <taxon>Methanomada group</taxon>
        <taxon>Methanobacteria</taxon>
        <taxon>Methanobacteriales</taxon>
        <taxon>Methanobacteriaceae</taxon>
        <taxon>Candidatus Methanobinarius</taxon>
    </lineage>
</organism>
<comment type="caution">
    <text evidence="1">The sequence shown here is derived from an EMBL/GenBank/DDBJ whole genome shotgun (WGS) entry which is preliminary data.</text>
</comment>